<dbReference type="Gene3D" id="2.160.20.10">
    <property type="entry name" value="Single-stranded right-handed beta-helix, Pectin lyase-like"/>
    <property type="match status" value="1"/>
</dbReference>
<dbReference type="AlphaFoldDB" id="A0AAE6G516"/>
<feature type="compositionally biased region" description="Low complexity" evidence="1">
    <location>
        <begin position="471"/>
        <end position="494"/>
    </location>
</feature>
<feature type="region of interest" description="Disordered" evidence="1">
    <location>
        <begin position="439"/>
        <end position="517"/>
    </location>
</feature>
<protein>
    <submittedName>
        <fullName evidence="4">Polysaccharide-degrading enzyme</fullName>
    </submittedName>
</protein>
<proteinExistence type="predicted"/>
<dbReference type="InterPro" id="IPR024038">
    <property type="entry name" value="MYXO-CTERM"/>
</dbReference>
<dbReference type="EMBL" id="CP017174">
    <property type="protein sequence ID" value="QDE71105.1"/>
    <property type="molecule type" value="Genomic_DNA"/>
</dbReference>
<evidence type="ECO:0000256" key="2">
    <source>
        <dbReference type="SAM" id="Phobius"/>
    </source>
</evidence>
<evidence type="ECO:0000313" key="4">
    <source>
        <dbReference type="EMBL" id="QDE71105.1"/>
    </source>
</evidence>
<keyword evidence="2" id="KW-1133">Transmembrane helix</keyword>
<gene>
    <name evidence="4" type="ORF">BHS09_31305</name>
</gene>
<keyword evidence="2" id="KW-0812">Transmembrane</keyword>
<feature type="chain" id="PRO_5042019125" evidence="3">
    <location>
        <begin position="20"/>
        <end position="544"/>
    </location>
</feature>
<accession>A0AAE6G516</accession>
<sequence>MNLSRAALLVLLQPLAVQAADYRVGPDQQYTRLGDVPWESLEPGDTVFVHARPTPYAEKWVLGRRGTAAAPITVRGVKDAQGNLPVIVGENATTRSQLNYWGEERGILKIGGSNRPADTLPAHLVVENLHLRRARGAFTGRNGASTYLDNAAAIFIEKGEHITIRGCVLEDSGNGLFIANQASNVTVEHSHILGNGNPGSIYEHNTYTEALGLTYQFNRFGPLCSGCPGNNLKDRSAGSVIRYNWIEGGNRQLDLVDSSSGTLRAAPSYARTFVYGNVLLEPEGAGNRQIVHFGGDSGTTANYRGTLYFFHNTVVSSRTDRTTLLRLSHQNQTAHVTNNVVLVAAANGNTLSLTDEAGTLRHGGNWYKPGYVSTFGTLTGAVVDAGGNLTGADPGFINLAGQDFRLAAASALRSQAVTLPAETSSEPVTWQYVKHTAGEPRAQVSPAHIGAYGDASEPGTETPDAGTGTEPDAGPGTPTDAGTGTPTDAGTGTPSDAGTTPQQPDDAESSGGCAAAGASFAGPLAFALLGVLGLRRRRNPARGQ</sequence>
<feature type="transmembrane region" description="Helical" evidence="2">
    <location>
        <begin position="514"/>
        <end position="534"/>
    </location>
</feature>
<evidence type="ECO:0000256" key="1">
    <source>
        <dbReference type="SAM" id="MobiDB-lite"/>
    </source>
</evidence>
<dbReference type="InterPro" id="IPR012334">
    <property type="entry name" value="Pectin_lyas_fold"/>
</dbReference>
<organism evidence="4 5">
    <name type="scientific">Myxococcus xanthus</name>
    <dbReference type="NCBI Taxonomy" id="34"/>
    <lineage>
        <taxon>Bacteria</taxon>
        <taxon>Pseudomonadati</taxon>
        <taxon>Myxococcota</taxon>
        <taxon>Myxococcia</taxon>
        <taxon>Myxococcales</taxon>
        <taxon>Cystobacterineae</taxon>
        <taxon>Myxococcaceae</taxon>
        <taxon>Myxococcus</taxon>
    </lineage>
</organism>
<evidence type="ECO:0000313" key="5">
    <source>
        <dbReference type="Proteomes" id="UP000320179"/>
    </source>
</evidence>
<dbReference type="RefSeq" id="WP_140799921.1">
    <property type="nucleotide sequence ID" value="NZ_CP017172.1"/>
</dbReference>
<dbReference type="SUPFAM" id="SSF51126">
    <property type="entry name" value="Pectin lyase-like"/>
    <property type="match status" value="1"/>
</dbReference>
<keyword evidence="3" id="KW-0732">Signal</keyword>
<dbReference type="Proteomes" id="UP000320179">
    <property type="component" value="Chromosome"/>
</dbReference>
<dbReference type="InterPro" id="IPR011050">
    <property type="entry name" value="Pectin_lyase_fold/virulence"/>
</dbReference>
<reference evidence="4 5" key="1">
    <citation type="journal article" date="2019" name="Science">
        <title>Social genes are selection hotspots in kin groups of a soil microbe.</title>
        <authorList>
            <person name="Wielgoss S."/>
            <person name="Wolfensberger R."/>
            <person name="Sun L."/>
            <person name="Fiegna F."/>
            <person name="Velicer G.J."/>
        </authorList>
    </citation>
    <scope>NUCLEOTIDE SEQUENCE [LARGE SCALE GENOMIC DNA]</scope>
    <source>
        <strain evidence="4 5">MC3.5.9c15</strain>
    </source>
</reference>
<name>A0AAE6G516_MYXXA</name>
<dbReference type="NCBIfam" id="TIGR03901">
    <property type="entry name" value="MYXO-CTERM"/>
    <property type="match status" value="1"/>
</dbReference>
<evidence type="ECO:0000256" key="3">
    <source>
        <dbReference type="SAM" id="SignalP"/>
    </source>
</evidence>
<feature type="signal peptide" evidence="3">
    <location>
        <begin position="1"/>
        <end position="19"/>
    </location>
</feature>
<keyword evidence="2" id="KW-0472">Membrane</keyword>